<dbReference type="Pfam" id="PF12796">
    <property type="entry name" value="Ank_2"/>
    <property type="match status" value="1"/>
</dbReference>
<dbReference type="PROSITE" id="PS50088">
    <property type="entry name" value="ANK_REPEAT"/>
    <property type="match status" value="2"/>
</dbReference>
<dbReference type="InterPro" id="IPR036770">
    <property type="entry name" value="Ankyrin_rpt-contain_sf"/>
</dbReference>
<gene>
    <name evidence="5" type="ORF">AXE65_08440</name>
</gene>
<dbReference type="PANTHER" id="PTHR24171">
    <property type="entry name" value="ANKYRIN REPEAT DOMAIN-CONTAINING PROTEIN 39-RELATED"/>
    <property type="match status" value="1"/>
</dbReference>
<feature type="repeat" description="ANK" evidence="3">
    <location>
        <begin position="198"/>
        <end position="230"/>
    </location>
</feature>
<name>A0A139SY79_9GAMM</name>
<keyword evidence="4" id="KW-1133">Transmembrane helix</keyword>
<evidence type="ECO:0000313" key="5">
    <source>
        <dbReference type="EMBL" id="KXU39434.1"/>
    </source>
</evidence>
<dbReference type="Proteomes" id="UP000072660">
    <property type="component" value="Unassembled WGS sequence"/>
</dbReference>
<evidence type="ECO:0000313" key="6">
    <source>
        <dbReference type="Proteomes" id="UP000072660"/>
    </source>
</evidence>
<dbReference type="SUPFAM" id="SSF48403">
    <property type="entry name" value="Ankyrin repeat"/>
    <property type="match status" value="1"/>
</dbReference>
<keyword evidence="1" id="KW-0677">Repeat</keyword>
<keyword evidence="6" id="KW-1185">Reference proteome</keyword>
<proteinExistence type="predicted"/>
<accession>A0A139SY79</accession>
<keyword evidence="4" id="KW-0812">Transmembrane</keyword>
<feature type="transmembrane region" description="Helical" evidence="4">
    <location>
        <begin position="27"/>
        <end position="45"/>
    </location>
</feature>
<dbReference type="InterPro" id="IPR002110">
    <property type="entry name" value="Ankyrin_rpt"/>
</dbReference>
<organism evidence="5 6">
    <name type="scientific">Ventosimonas gracilis</name>
    <dbReference type="NCBI Taxonomy" id="1680762"/>
    <lineage>
        <taxon>Bacteria</taxon>
        <taxon>Pseudomonadati</taxon>
        <taxon>Pseudomonadota</taxon>
        <taxon>Gammaproteobacteria</taxon>
        <taxon>Pseudomonadales</taxon>
        <taxon>Ventosimonadaceae</taxon>
        <taxon>Ventosimonas</taxon>
    </lineage>
</organism>
<reference evidence="5 6" key="1">
    <citation type="submission" date="2016-02" db="EMBL/GenBank/DDBJ databases">
        <authorList>
            <person name="Wen L."/>
            <person name="He K."/>
            <person name="Yang H."/>
        </authorList>
    </citation>
    <scope>NUCLEOTIDE SEQUENCE [LARGE SCALE GENOMIC DNA]</scope>
    <source>
        <strain evidence="5 6">CV58</strain>
    </source>
</reference>
<keyword evidence="2 3" id="KW-0040">ANK repeat</keyword>
<dbReference type="EMBL" id="LSZO01000005">
    <property type="protein sequence ID" value="KXU39434.1"/>
    <property type="molecule type" value="Genomic_DNA"/>
</dbReference>
<evidence type="ECO:0000256" key="2">
    <source>
        <dbReference type="ARBA" id="ARBA00023043"/>
    </source>
</evidence>
<protein>
    <submittedName>
        <fullName evidence="5">Uncharacterized protein</fullName>
    </submittedName>
</protein>
<dbReference type="PROSITE" id="PS50297">
    <property type="entry name" value="ANK_REP_REGION"/>
    <property type="match status" value="2"/>
</dbReference>
<keyword evidence="4" id="KW-0472">Membrane</keyword>
<feature type="repeat" description="ANK" evidence="3">
    <location>
        <begin position="165"/>
        <end position="197"/>
    </location>
</feature>
<dbReference type="Gene3D" id="1.25.40.20">
    <property type="entry name" value="Ankyrin repeat-containing domain"/>
    <property type="match status" value="2"/>
</dbReference>
<evidence type="ECO:0000256" key="3">
    <source>
        <dbReference type="PROSITE-ProRule" id="PRU00023"/>
    </source>
</evidence>
<sequence>MSGRMSASRGSKSRLIGMGVRLLQDTFLYLGVIAIGMMVTLSACARNGDGTMAKKVTAIEVYGDPAVAQLADAAAKGNKRVIQALVRQGVDVNARGDQNTSLLEWAFLHRSIDGMLALLEAGADPAMADDDGETIMHFAAWAEDPKAMEALLAAAVSPDLRNPKNGQTPLFTAIMADREPQFRALIAAGADVNAEDLEGERPIHQAAMINNLERVLVLLEAGADPRAVTGRGTTIQTYMNRMQDSARSQRGRERKARVEAWLVEQGVELERETRDKP</sequence>
<comment type="caution">
    <text evidence="5">The sequence shown here is derived from an EMBL/GenBank/DDBJ whole genome shotgun (WGS) entry which is preliminary data.</text>
</comment>
<evidence type="ECO:0000256" key="4">
    <source>
        <dbReference type="SAM" id="Phobius"/>
    </source>
</evidence>
<dbReference type="SMART" id="SM00248">
    <property type="entry name" value="ANK"/>
    <property type="match status" value="5"/>
</dbReference>
<evidence type="ECO:0000256" key="1">
    <source>
        <dbReference type="ARBA" id="ARBA00022737"/>
    </source>
</evidence>
<dbReference type="AlphaFoldDB" id="A0A139SY79"/>